<keyword evidence="3" id="KW-0479">Metal-binding</keyword>
<dbReference type="PANTHER" id="PTHR47572:SF4">
    <property type="entry name" value="LACTONASE DRP35"/>
    <property type="match status" value="1"/>
</dbReference>
<keyword evidence="3" id="KW-0862">Zinc</keyword>
<dbReference type="EMBL" id="FQUP01000002">
    <property type="protein sequence ID" value="SHF70369.1"/>
    <property type="molecule type" value="Genomic_DNA"/>
</dbReference>
<evidence type="ECO:0000256" key="2">
    <source>
        <dbReference type="PIRSR" id="PIRSR605511-1"/>
    </source>
</evidence>
<comment type="cofactor">
    <cofactor evidence="3">
        <name>Zn(2+)</name>
        <dbReference type="ChEBI" id="CHEBI:29105"/>
    </cofactor>
    <text evidence="3">Binds 1 divalent metal cation per subunit.</text>
</comment>
<feature type="active site" description="Proton donor/acceptor" evidence="2">
    <location>
        <position position="197"/>
    </location>
</feature>
<protein>
    <submittedName>
        <fullName evidence="5">Sugar lactone lactonase YvrE</fullName>
    </submittedName>
</protein>
<proteinExistence type="predicted"/>
<keyword evidence="6" id="KW-1185">Reference proteome</keyword>
<dbReference type="STRING" id="1122133.SAMN02745157_2796"/>
<dbReference type="InterPro" id="IPR005511">
    <property type="entry name" value="SMP-30"/>
</dbReference>
<accession>A0A1M5DTU0</accession>
<feature type="binding site" evidence="3">
    <location>
        <position position="20"/>
    </location>
    <ligand>
        <name>a divalent metal cation</name>
        <dbReference type="ChEBI" id="CHEBI:60240"/>
    </ligand>
</feature>
<organism evidence="5 6">
    <name type="scientific">Kaistia soli DSM 19436</name>
    <dbReference type="NCBI Taxonomy" id="1122133"/>
    <lineage>
        <taxon>Bacteria</taxon>
        <taxon>Pseudomonadati</taxon>
        <taxon>Pseudomonadota</taxon>
        <taxon>Alphaproteobacteria</taxon>
        <taxon>Hyphomicrobiales</taxon>
        <taxon>Kaistiaceae</taxon>
        <taxon>Kaistia</taxon>
    </lineage>
</organism>
<gene>
    <name evidence="5" type="ORF">SAMN02745157_2796</name>
</gene>
<evidence type="ECO:0000256" key="3">
    <source>
        <dbReference type="PIRSR" id="PIRSR605511-2"/>
    </source>
</evidence>
<evidence type="ECO:0000256" key="1">
    <source>
        <dbReference type="ARBA" id="ARBA00022801"/>
    </source>
</evidence>
<dbReference type="GO" id="GO:0016787">
    <property type="term" value="F:hydrolase activity"/>
    <property type="evidence" value="ECO:0007669"/>
    <property type="project" value="UniProtKB-KW"/>
</dbReference>
<evidence type="ECO:0000313" key="6">
    <source>
        <dbReference type="Proteomes" id="UP000184485"/>
    </source>
</evidence>
<feature type="binding site" evidence="3">
    <location>
        <position position="119"/>
    </location>
    <ligand>
        <name>substrate</name>
    </ligand>
</feature>
<sequence>MNEAGADDLRIVAEGLLLPESPRWHDGRLWLSDWGAGQIKRIEADGAVTIIASVNALPFSFAFMPDGAMALIAGPTLSIRRPDGSFAPHADLSPLSAKPWNEIVVDATGRAYVNTIGFDFPGGAFRPGLVASVSLEGEVRLEAEDVAFPNGMAISPDGRMLVLGESYASCLTAFTIGGDGALTARRRFADLPGFHPDGITMDAEGAVWFADVPNRCCCRIGPDGTLLQRVDVDRGCFACMLGGGDGRTLFILAADWKGPQAIGQGGPSGRVLTVEVDVPRAGWP</sequence>
<feature type="binding site" evidence="3">
    <location>
        <position position="197"/>
    </location>
    <ligand>
        <name>a divalent metal cation</name>
        <dbReference type="ChEBI" id="CHEBI:60240"/>
    </ligand>
</feature>
<dbReference type="AlphaFoldDB" id="A0A1M5DTU0"/>
<evidence type="ECO:0000259" key="4">
    <source>
        <dbReference type="Pfam" id="PF08450"/>
    </source>
</evidence>
<keyword evidence="1" id="KW-0378">Hydrolase</keyword>
<name>A0A1M5DTU0_9HYPH</name>
<dbReference type="Gene3D" id="2.120.10.30">
    <property type="entry name" value="TolB, C-terminal domain"/>
    <property type="match status" value="1"/>
</dbReference>
<dbReference type="PANTHER" id="PTHR47572">
    <property type="entry name" value="LIPOPROTEIN-RELATED"/>
    <property type="match status" value="1"/>
</dbReference>
<dbReference type="OrthoDB" id="2633250at2"/>
<feature type="binding site" evidence="3">
    <location>
        <position position="150"/>
    </location>
    <ligand>
        <name>a divalent metal cation</name>
        <dbReference type="ChEBI" id="CHEBI:60240"/>
    </ligand>
</feature>
<reference evidence="5 6" key="1">
    <citation type="submission" date="2016-11" db="EMBL/GenBank/DDBJ databases">
        <authorList>
            <person name="Jaros S."/>
            <person name="Januszkiewicz K."/>
            <person name="Wedrychowicz H."/>
        </authorList>
    </citation>
    <scope>NUCLEOTIDE SEQUENCE [LARGE SCALE GENOMIC DNA]</scope>
    <source>
        <strain evidence="5 6">DSM 19436</strain>
    </source>
</reference>
<dbReference type="InterPro" id="IPR051262">
    <property type="entry name" value="SMP-30/CGR1_Lactonase"/>
</dbReference>
<dbReference type="InterPro" id="IPR013658">
    <property type="entry name" value="SGL"/>
</dbReference>
<dbReference type="PRINTS" id="PR01790">
    <property type="entry name" value="SMP30FAMILY"/>
</dbReference>
<dbReference type="InterPro" id="IPR011042">
    <property type="entry name" value="6-blade_b-propeller_TolB-like"/>
</dbReference>
<feature type="binding site" evidence="3">
    <location>
        <position position="101"/>
    </location>
    <ligand>
        <name>substrate</name>
    </ligand>
</feature>
<dbReference type="RefSeq" id="WP_073053650.1">
    <property type="nucleotide sequence ID" value="NZ_FQUP01000002.1"/>
</dbReference>
<dbReference type="SUPFAM" id="SSF63829">
    <property type="entry name" value="Calcium-dependent phosphotriesterase"/>
    <property type="match status" value="1"/>
</dbReference>
<dbReference type="Proteomes" id="UP000184485">
    <property type="component" value="Unassembled WGS sequence"/>
</dbReference>
<evidence type="ECO:0000313" key="5">
    <source>
        <dbReference type="EMBL" id="SHF70369.1"/>
    </source>
</evidence>
<dbReference type="GO" id="GO:0046872">
    <property type="term" value="F:metal ion binding"/>
    <property type="evidence" value="ECO:0007669"/>
    <property type="project" value="UniProtKB-KW"/>
</dbReference>
<feature type="domain" description="SMP-30/Gluconolactonase/LRE-like region" evidence="4">
    <location>
        <begin position="18"/>
        <end position="254"/>
    </location>
</feature>
<dbReference type="Pfam" id="PF08450">
    <property type="entry name" value="SGL"/>
    <property type="match status" value="1"/>
</dbReference>